<keyword evidence="4" id="KW-1185">Reference proteome</keyword>
<name>A0A7Y9L9M1_9ACTN</name>
<protein>
    <submittedName>
        <fullName evidence="3">Putative alkaline shock family protein YloU</fullName>
    </submittedName>
</protein>
<comment type="similarity">
    <text evidence="1">Belongs to the asp23 family.</text>
</comment>
<evidence type="ECO:0000313" key="3">
    <source>
        <dbReference type="EMBL" id="NYE71939.1"/>
    </source>
</evidence>
<feature type="region of interest" description="Disordered" evidence="2">
    <location>
        <begin position="1"/>
        <end position="24"/>
    </location>
</feature>
<dbReference type="InterPro" id="IPR005531">
    <property type="entry name" value="Asp23"/>
</dbReference>
<dbReference type="Proteomes" id="UP000569914">
    <property type="component" value="Unassembled WGS sequence"/>
</dbReference>
<comment type="caution">
    <text evidence="3">The sequence shown here is derived from an EMBL/GenBank/DDBJ whole genome shotgun (WGS) entry which is preliminary data.</text>
</comment>
<dbReference type="RefSeq" id="WP_179752430.1">
    <property type="nucleotide sequence ID" value="NZ_JACCBU010000001.1"/>
</dbReference>
<reference evidence="3 4" key="1">
    <citation type="submission" date="2020-07" db="EMBL/GenBank/DDBJ databases">
        <title>Sequencing the genomes of 1000 actinobacteria strains.</title>
        <authorList>
            <person name="Klenk H.-P."/>
        </authorList>
    </citation>
    <scope>NUCLEOTIDE SEQUENCE [LARGE SCALE GENOMIC DNA]</scope>
    <source>
        <strain evidence="3 4">DSM 22083</strain>
    </source>
</reference>
<gene>
    <name evidence="3" type="ORF">BKA15_003268</name>
</gene>
<proteinExistence type="inferred from homology"/>
<sequence length="168" mass="17929">MSETTKNLPATGEERRQPGDVATRGAEIETKQLDELHTEFGDTTIAEAVVQKIAGIAAREVPGVYAMGNIARRTLNNLTQRIPGGQPNVTGGVAVQKGERETAIDVSIVVEYGAQIVEVSQEIRENVIRAVETGTGLKVVSVDVDVTDVHLPEDDAEPAKRSGDDELA</sequence>
<evidence type="ECO:0000313" key="4">
    <source>
        <dbReference type="Proteomes" id="UP000569914"/>
    </source>
</evidence>
<organism evidence="3 4">
    <name type="scientific">Microlunatus parietis</name>
    <dbReference type="NCBI Taxonomy" id="682979"/>
    <lineage>
        <taxon>Bacteria</taxon>
        <taxon>Bacillati</taxon>
        <taxon>Actinomycetota</taxon>
        <taxon>Actinomycetes</taxon>
        <taxon>Propionibacteriales</taxon>
        <taxon>Propionibacteriaceae</taxon>
        <taxon>Microlunatus</taxon>
    </lineage>
</organism>
<dbReference type="PANTHER" id="PTHR34297:SF3">
    <property type="entry name" value="ALKALINE SHOCK PROTEIN 23"/>
    <property type="match status" value="1"/>
</dbReference>
<dbReference type="EMBL" id="JACCBU010000001">
    <property type="protein sequence ID" value="NYE71939.1"/>
    <property type="molecule type" value="Genomic_DNA"/>
</dbReference>
<dbReference type="Pfam" id="PF03780">
    <property type="entry name" value="Asp23"/>
    <property type="match status" value="1"/>
</dbReference>
<dbReference type="PANTHER" id="PTHR34297">
    <property type="entry name" value="HYPOTHETICAL CYTOSOLIC PROTEIN-RELATED"/>
    <property type="match status" value="1"/>
</dbReference>
<evidence type="ECO:0000256" key="2">
    <source>
        <dbReference type="SAM" id="MobiDB-lite"/>
    </source>
</evidence>
<evidence type="ECO:0000256" key="1">
    <source>
        <dbReference type="ARBA" id="ARBA00005721"/>
    </source>
</evidence>
<accession>A0A7Y9L9M1</accession>
<dbReference type="AlphaFoldDB" id="A0A7Y9L9M1"/>